<dbReference type="EMBL" id="KZ150061">
    <property type="protein sequence ID" value="PZC74222.1"/>
    <property type="molecule type" value="Genomic_DNA"/>
</dbReference>
<feature type="chain" id="PRO_5016082505" evidence="1">
    <location>
        <begin position="19"/>
        <end position="89"/>
    </location>
</feature>
<evidence type="ECO:0000313" key="2">
    <source>
        <dbReference type="EMBL" id="PZC74222.1"/>
    </source>
</evidence>
<sequence>MKIPILLTLTIIFAFTEAKSIEWKADYGKYPVVSERMAIEYPWYRYNYPLYRYSYPLYRYEYPVPVYKTLVKSYDPEYYYKHYGYYPEH</sequence>
<dbReference type="AlphaFoldDB" id="A0A2W1BGM8"/>
<evidence type="ECO:0000256" key="1">
    <source>
        <dbReference type="SAM" id="SignalP"/>
    </source>
</evidence>
<gene>
    <name evidence="2" type="primary">HaOG208175</name>
    <name evidence="2" type="ORF">B5X24_HaOG208175</name>
</gene>
<evidence type="ECO:0000313" key="3">
    <source>
        <dbReference type="Proteomes" id="UP000249218"/>
    </source>
</evidence>
<reference evidence="2 3" key="1">
    <citation type="journal article" date="2017" name="BMC Biol.">
        <title>Genomic innovations, transcriptional plasticity and gene loss underlying the evolution and divergence of two highly polyphagous and invasive Helicoverpa pest species.</title>
        <authorList>
            <person name="Pearce S.L."/>
            <person name="Clarke D.F."/>
            <person name="East P.D."/>
            <person name="Elfekih S."/>
            <person name="Gordon K.H."/>
            <person name="Jermiin L.S."/>
            <person name="McGaughran A."/>
            <person name="Oakeshott J.G."/>
            <person name="Papanikolaou A."/>
            <person name="Perera O.P."/>
            <person name="Rane R.V."/>
            <person name="Richards S."/>
            <person name="Tay W.T."/>
            <person name="Walsh T.K."/>
            <person name="Anderson A."/>
            <person name="Anderson C.J."/>
            <person name="Asgari S."/>
            <person name="Board P.G."/>
            <person name="Bretschneider A."/>
            <person name="Campbell P.M."/>
            <person name="Chertemps T."/>
            <person name="Christeller J.T."/>
            <person name="Coppin C.W."/>
            <person name="Downes S.J."/>
            <person name="Duan G."/>
            <person name="Farnsworth C.A."/>
            <person name="Good R.T."/>
            <person name="Han L.B."/>
            <person name="Han Y.C."/>
            <person name="Hatje K."/>
            <person name="Horne I."/>
            <person name="Huang Y.P."/>
            <person name="Hughes D.S."/>
            <person name="Jacquin-Joly E."/>
            <person name="James W."/>
            <person name="Jhangiani S."/>
            <person name="Kollmar M."/>
            <person name="Kuwar S.S."/>
            <person name="Li S."/>
            <person name="Liu N.Y."/>
            <person name="Maibeche M.T."/>
            <person name="Miller J.R."/>
            <person name="Montagne N."/>
            <person name="Perry T."/>
            <person name="Qu J."/>
            <person name="Song S.V."/>
            <person name="Sutton G.G."/>
            <person name="Vogel H."/>
            <person name="Walenz B.P."/>
            <person name="Xu W."/>
            <person name="Zhang H.J."/>
            <person name="Zou Z."/>
            <person name="Batterham P."/>
            <person name="Edwards O.R."/>
            <person name="Feyereisen R."/>
            <person name="Gibbs R.A."/>
            <person name="Heckel D.G."/>
            <person name="McGrath A."/>
            <person name="Robin C."/>
            <person name="Scherer S.E."/>
            <person name="Worley K.C."/>
            <person name="Wu Y.D."/>
        </authorList>
    </citation>
    <scope>NUCLEOTIDE SEQUENCE [LARGE SCALE GENOMIC DNA]</scope>
    <source>
        <strain evidence="2">Harm_GR_Male_#8</strain>
        <tissue evidence="2">Whole organism</tissue>
    </source>
</reference>
<proteinExistence type="predicted"/>
<keyword evidence="1" id="KW-0732">Signal</keyword>
<dbReference type="Proteomes" id="UP000249218">
    <property type="component" value="Unassembled WGS sequence"/>
</dbReference>
<accession>A0A2W1BGM8</accession>
<keyword evidence="3" id="KW-1185">Reference proteome</keyword>
<feature type="signal peptide" evidence="1">
    <location>
        <begin position="1"/>
        <end position="18"/>
    </location>
</feature>
<name>A0A2W1BGM8_HELAM</name>
<protein>
    <submittedName>
        <fullName evidence="2">Uncharacterized protein</fullName>
    </submittedName>
</protein>
<organism evidence="2 3">
    <name type="scientific">Helicoverpa armigera</name>
    <name type="common">Cotton bollworm</name>
    <name type="synonym">Heliothis armigera</name>
    <dbReference type="NCBI Taxonomy" id="29058"/>
    <lineage>
        <taxon>Eukaryota</taxon>
        <taxon>Metazoa</taxon>
        <taxon>Ecdysozoa</taxon>
        <taxon>Arthropoda</taxon>
        <taxon>Hexapoda</taxon>
        <taxon>Insecta</taxon>
        <taxon>Pterygota</taxon>
        <taxon>Neoptera</taxon>
        <taxon>Endopterygota</taxon>
        <taxon>Lepidoptera</taxon>
        <taxon>Glossata</taxon>
        <taxon>Ditrysia</taxon>
        <taxon>Noctuoidea</taxon>
        <taxon>Noctuidae</taxon>
        <taxon>Heliothinae</taxon>
        <taxon>Helicoverpa</taxon>
    </lineage>
</organism>